<accession>A0ABR4PFZ4</accession>
<dbReference type="PANTHER" id="PTHR34142">
    <property type="entry name" value="ENDO-BETA-1,4-GLUCANASE A"/>
    <property type="match status" value="1"/>
</dbReference>
<evidence type="ECO:0000256" key="4">
    <source>
        <dbReference type="ARBA" id="ARBA00022801"/>
    </source>
</evidence>
<comment type="catalytic activity">
    <reaction evidence="1">
        <text>Endohydrolysis of (1-&gt;4)-beta-D-glucosidic linkages in cellulose, lichenin and cereal beta-D-glucans.</text>
        <dbReference type="EC" id="3.2.1.4"/>
    </reaction>
</comment>
<feature type="domain" description="Glycoside hydrolase family 5" evidence="8">
    <location>
        <begin position="36"/>
        <end position="304"/>
    </location>
</feature>
<dbReference type="SUPFAM" id="SSF51445">
    <property type="entry name" value="(Trans)glycosidases"/>
    <property type="match status" value="1"/>
</dbReference>
<evidence type="ECO:0000256" key="5">
    <source>
        <dbReference type="ARBA" id="ARBA00023295"/>
    </source>
</evidence>
<protein>
    <recommendedName>
        <fullName evidence="3">cellulase</fullName>
        <ecNumber evidence="3">3.2.1.4</ecNumber>
    </recommendedName>
</protein>
<evidence type="ECO:0000256" key="2">
    <source>
        <dbReference type="ARBA" id="ARBA00005641"/>
    </source>
</evidence>
<dbReference type="EMBL" id="JBFCZG010000005">
    <property type="protein sequence ID" value="KAL3422261.1"/>
    <property type="molecule type" value="Genomic_DNA"/>
</dbReference>
<evidence type="ECO:0000313" key="10">
    <source>
        <dbReference type="Proteomes" id="UP001629113"/>
    </source>
</evidence>
<comment type="caution">
    <text evidence="9">The sequence shown here is derived from an EMBL/GenBank/DDBJ whole genome shotgun (WGS) entry which is preliminary data.</text>
</comment>
<dbReference type="InterPro" id="IPR001547">
    <property type="entry name" value="Glyco_hydro_5"/>
</dbReference>
<dbReference type="Proteomes" id="UP001629113">
    <property type="component" value="Unassembled WGS sequence"/>
</dbReference>
<comment type="similarity">
    <text evidence="2 6">Belongs to the glycosyl hydrolase 5 (cellulase A) family.</text>
</comment>
<keyword evidence="10" id="KW-1185">Reference proteome</keyword>
<dbReference type="EC" id="3.2.1.4" evidence="3"/>
<sequence length="335" mass="36101">MHFGKTLVVAGTAALAAAAPTTQKSKRASKLEFFGVNESGAEFGNQNIPGTLGTDYTWPVTSTIDTLVSQGSNIFRIPILMERIIPTTMTGSLDQTYTADLATLVDYITNTKGVHAIIDPHNFGRYYGEIITDSASFKTFWTTIATQFKNNSKVIFDCNNEPHDMGAIDVVVNLNQACIDGVRAAGATSQTIFVEGTSYSGAWTWTTSGNTALSVLTDPEDKIVYEMHQYLDSDGSGTSDVCVSSTIGSERIAAATTWLRENNKVGILGEFAGGANTVCEDAVKDLLAFIGENTDVWQGALWWGGGPWWGDYIFSLEPPSGIAYTTMLPIIEPLI</sequence>
<name>A0ABR4PFZ4_9HELO</name>
<evidence type="ECO:0000259" key="8">
    <source>
        <dbReference type="Pfam" id="PF00150"/>
    </source>
</evidence>
<evidence type="ECO:0000256" key="7">
    <source>
        <dbReference type="SAM" id="SignalP"/>
    </source>
</evidence>
<keyword evidence="5 6" id="KW-0326">Glycosidase</keyword>
<dbReference type="InterPro" id="IPR017853">
    <property type="entry name" value="GH"/>
</dbReference>
<reference evidence="9 10" key="1">
    <citation type="submission" date="2024-06" db="EMBL/GenBank/DDBJ databases">
        <title>Complete genome of Phlyctema vagabunda strain 19-DSS-EL-015.</title>
        <authorList>
            <person name="Fiorenzani C."/>
        </authorList>
    </citation>
    <scope>NUCLEOTIDE SEQUENCE [LARGE SCALE GENOMIC DNA]</scope>
    <source>
        <strain evidence="9 10">19-DSS-EL-015</strain>
    </source>
</reference>
<gene>
    <name evidence="9" type="ORF">PVAG01_06417</name>
</gene>
<proteinExistence type="inferred from homology"/>
<evidence type="ECO:0000313" key="9">
    <source>
        <dbReference type="EMBL" id="KAL3422261.1"/>
    </source>
</evidence>
<organism evidence="9 10">
    <name type="scientific">Phlyctema vagabunda</name>
    <dbReference type="NCBI Taxonomy" id="108571"/>
    <lineage>
        <taxon>Eukaryota</taxon>
        <taxon>Fungi</taxon>
        <taxon>Dikarya</taxon>
        <taxon>Ascomycota</taxon>
        <taxon>Pezizomycotina</taxon>
        <taxon>Leotiomycetes</taxon>
        <taxon>Helotiales</taxon>
        <taxon>Dermateaceae</taxon>
        <taxon>Phlyctema</taxon>
    </lineage>
</organism>
<evidence type="ECO:0000256" key="6">
    <source>
        <dbReference type="RuleBase" id="RU361153"/>
    </source>
</evidence>
<evidence type="ECO:0000256" key="3">
    <source>
        <dbReference type="ARBA" id="ARBA00012601"/>
    </source>
</evidence>
<evidence type="ECO:0000256" key="1">
    <source>
        <dbReference type="ARBA" id="ARBA00000966"/>
    </source>
</evidence>
<keyword evidence="7" id="KW-0732">Signal</keyword>
<feature type="signal peptide" evidence="7">
    <location>
        <begin position="1"/>
        <end position="18"/>
    </location>
</feature>
<feature type="chain" id="PRO_5046774552" description="cellulase" evidence="7">
    <location>
        <begin position="19"/>
        <end position="335"/>
    </location>
</feature>
<dbReference type="Pfam" id="PF00150">
    <property type="entry name" value="Cellulase"/>
    <property type="match status" value="1"/>
</dbReference>
<keyword evidence="4 6" id="KW-0378">Hydrolase</keyword>
<dbReference type="PANTHER" id="PTHR34142:SF1">
    <property type="entry name" value="GLYCOSIDE HYDROLASE FAMILY 5 DOMAIN-CONTAINING PROTEIN"/>
    <property type="match status" value="1"/>
</dbReference>
<dbReference type="Gene3D" id="3.20.20.80">
    <property type="entry name" value="Glycosidases"/>
    <property type="match status" value="1"/>
</dbReference>